<protein>
    <recommendedName>
        <fullName evidence="3">Nucleotidyl transferase AbiEii toxin, Type IV TA system</fullName>
    </recommendedName>
</protein>
<dbReference type="AlphaFoldDB" id="A0A1M6DJU3"/>
<sequence length="158" mass="17911">MESNWDKNISSFIQLANNHEVRMIMVGSGAMGFYGVKSHTSDVHFWIADTSKNLSMLMLVFKEMSTNLTGFSAPVLIRKQDISLQFSSTSPKLELIANFIVNKSFSWAYDDSVEAFSSQDSSLKWKVLALEDLIVSKSKPQNIQDRIDFEALKRIYGE</sequence>
<dbReference type="Proteomes" id="UP000184172">
    <property type="component" value="Unassembled WGS sequence"/>
</dbReference>
<gene>
    <name evidence="1" type="ORF">SAMN04487908_10531</name>
</gene>
<evidence type="ECO:0000313" key="1">
    <source>
        <dbReference type="EMBL" id="SHI73319.1"/>
    </source>
</evidence>
<dbReference type="EMBL" id="FQYV01000005">
    <property type="protein sequence ID" value="SHI73319.1"/>
    <property type="molecule type" value="Genomic_DNA"/>
</dbReference>
<dbReference type="InterPro" id="IPR043519">
    <property type="entry name" value="NT_sf"/>
</dbReference>
<accession>A0A1M6DJU3</accession>
<evidence type="ECO:0000313" key="2">
    <source>
        <dbReference type="Proteomes" id="UP000184172"/>
    </source>
</evidence>
<evidence type="ECO:0008006" key="3">
    <source>
        <dbReference type="Google" id="ProtNLM"/>
    </source>
</evidence>
<reference evidence="2" key="1">
    <citation type="submission" date="2016-11" db="EMBL/GenBank/DDBJ databases">
        <authorList>
            <person name="Varghese N."/>
            <person name="Submissions S."/>
        </authorList>
    </citation>
    <scope>NUCLEOTIDE SEQUENCE [LARGE SCALE GENOMIC DNA]</scope>
    <source>
        <strain evidence="2">DSM 26349</strain>
    </source>
</reference>
<dbReference type="RefSeq" id="WP_073215689.1">
    <property type="nucleotide sequence ID" value="NZ_FNNS01000006.1"/>
</dbReference>
<organism evidence="1 2">
    <name type="scientific">Aequorivita viscosa</name>
    <dbReference type="NCBI Taxonomy" id="797419"/>
    <lineage>
        <taxon>Bacteria</taxon>
        <taxon>Pseudomonadati</taxon>
        <taxon>Bacteroidota</taxon>
        <taxon>Flavobacteriia</taxon>
        <taxon>Flavobacteriales</taxon>
        <taxon>Flavobacteriaceae</taxon>
        <taxon>Aequorivita</taxon>
    </lineage>
</organism>
<proteinExistence type="predicted"/>
<dbReference type="Gene3D" id="3.30.460.40">
    <property type="match status" value="1"/>
</dbReference>
<name>A0A1M6DJU3_9FLAO</name>
<dbReference type="SUPFAM" id="SSF81301">
    <property type="entry name" value="Nucleotidyltransferase"/>
    <property type="match status" value="1"/>
</dbReference>
<dbReference type="OrthoDB" id="121150at2"/>
<keyword evidence="2" id="KW-1185">Reference proteome</keyword>